<proteinExistence type="predicted"/>
<dbReference type="GO" id="GO:0045211">
    <property type="term" value="C:postsynaptic membrane"/>
    <property type="evidence" value="ECO:0007669"/>
    <property type="project" value="TreeGrafter"/>
</dbReference>
<dbReference type="GO" id="GO:0030160">
    <property type="term" value="F:synaptic receptor adaptor activity"/>
    <property type="evidence" value="ECO:0007669"/>
    <property type="project" value="TreeGrafter"/>
</dbReference>
<feature type="compositionally biased region" description="Polar residues" evidence="2">
    <location>
        <begin position="985"/>
        <end position="996"/>
    </location>
</feature>
<feature type="region of interest" description="Disordered" evidence="2">
    <location>
        <begin position="985"/>
        <end position="1005"/>
    </location>
</feature>
<feature type="region of interest" description="Disordered" evidence="2">
    <location>
        <begin position="1057"/>
        <end position="1076"/>
    </location>
</feature>
<evidence type="ECO:0000256" key="1">
    <source>
        <dbReference type="PROSITE-ProRule" id="PRU00023"/>
    </source>
</evidence>
<feature type="repeat" description="ANK" evidence="1">
    <location>
        <begin position="308"/>
        <end position="340"/>
    </location>
</feature>
<feature type="region of interest" description="Disordered" evidence="2">
    <location>
        <begin position="1195"/>
        <end position="1214"/>
    </location>
</feature>
<dbReference type="SMART" id="SM00248">
    <property type="entry name" value="ANK"/>
    <property type="match status" value="5"/>
</dbReference>
<dbReference type="InterPro" id="IPR002110">
    <property type="entry name" value="Ankyrin_rpt"/>
</dbReference>
<dbReference type="PROSITE" id="PS50297">
    <property type="entry name" value="ANK_REP_REGION"/>
    <property type="match status" value="2"/>
</dbReference>
<protein>
    <submittedName>
        <fullName evidence="4">SH3 and multiple ankyrin repeat domains protein</fullName>
    </submittedName>
</protein>
<dbReference type="InterPro" id="IPR036770">
    <property type="entry name" value="Ankyrin_rpt-contain_sf"/>
</dbReference>
<feature type="region of interest" description="Disordered" evidence="2">
    <location>
        <begin position="401"/>
        <end position="428"/>
    </location>
</feature>
<dbReference type="Gene3D" id="1.25.40.20">
    <property type="entry name" value="Ankyrin repeat-containing domain"/>
    <property type="match status" value="2"/>
</dbReference>
<feature type="compositionally biased region" description="Polar residues" evidence="2">
    <location>
        <begin position="856"/>
        <end position="867"/>
    </location>
</feature>
<dbReference type="Gene3D" id="3.10.20.90">
    <property type="entry name" value="Phosphatidylinositol 3-kinase Catalytic Subunit, Chain A, domain 1"/>
    <property type="match status" value="1"/>
</dbReference>
<feature type="compositionally biased region" description="Polar residues" evidence="2">
    <location>
        <begin position="1060"/>
        <end position="1076"/>
    </location>
</feature>
<accession>A0A5J4P261</accession>
<dbReference type="Pfam" id="PF00595">
    <property type="entry name" value="PDZ"/>
    <property type="match status" value="1"/>
</dbReference>
<dbReference type="SUPFAM" id="SSF48403">
    <property type="entry name" value="Ankyrin repeat"/>
    <property type="match status" value="1"/>
</dbReference>
<feature type="compositionally biased region" description="Low complexity" evidence="2">
    <location>
        <begin position="912"/>
        <end position="923"/>
    </location>
</feature>
<dbReference type="CDD" id="cd06746">
    <property type="entry name" value="PDZ_SHANK1_3-like"/>
    <property type="match status" value="1"/>
</dbReference>
<dbReference type="EMBL" id="QNGE01000084">
    <property type="protein sequence ID" value="KAA3682026.1"/>
    <property type="molecule type" value="Genomic_DNA"/>
</dbReference>
<feature type="region of interest" description="Disordered" evidence="2">
    <location>
        <begin position="792"/>
        <end position="971"/>
    </location>
</feature>
<sequence>MCDSDSGLSLSMNGSQTDAPCQSFIFIRVTSSELNLERTFNFNSTDLIFDVKLSVLSGISQPVKDKWNFGLFLPPSKGKAGKFLQEDRMLKEYPFDNSVGHLELKYKQRVYRVLRTNVNKLKKLHIKSNLRQFLDSVKSGNVDRVSKWLNKGIDPNFHWKESGETPLTVAAKLEKPKEMIMTLVAGGAHLDFRAEDTMTPLHRAAATGNYEAIKLVQTNLPHSRQVLLDLGQSPNTRDQYDLTPLYYAVINDTIALCAERLLYDHSILGTTDEAGLQEIHQACRFGRVQHLETLIAYGADINSQTSKNGNTPLHICAFTGQEACARLLLFRGAERTLVNRAGHTAYQQAILSEHSSVAELIKNFQNKDVVPIRGVPKRNERRRSFSRARLQQRCASLGRLADYSSGSTTASENSSTRPGSPDDIGDDDCVTNAETLKANFKANRFTTSVSGYCLDSMLNSSSGGINEHGKTIACTNGQFDNYEMNEPSPKGRTYQRTSPTRAYSNYAVTMANPGGCNSPGFADHRAGQAYPSTNQQKSISRPCLDPMWLMTSNNENNSDTASIFSTVSSLRGGQPPSSLGSTASALQMVLNNQASILDLDTTNLPRMIVLQKGPRGFGFVVRGRRGVPGEFQPSLEVPALQYLEKIDAGSAADRASLKPGDYILEVNGTNVTTMSHEAVVQLIRSSGDILSMKVITVSSSQSLRNFGLLDAHAQASGHSNPRTIDIGSCRNISGGNDASSLYSLSTADSVRSQMTIRSPYVPQKDPYSTISRASFMPKPTNLIVDANASKDRVTFRQSPSNGPPKPRAPPPPVSMGVSSPPHIHPPPPPLLSVSGSHKPNVSNGYASKSGEDPKSFINQMTLTSGNKSNDKFGNKTSYLPSTDNISSPPPQLPPPQSPSRSIAHPPPPPALPSVSSAPPARVSPKVKFPNSALKRSNPSHTLSNGPDIQDTDEQLPLPPPPQLDSPGKTVNATEIMLSMLRRVNTNGENSPSQSTQKDPRASFDDHLRQAVERRRRKLEMYSSEEDDETRSKTDFNVFQHNSSSTSTLYSNTNNVMPKSPKQNDQNAFSSSTLHRTVSVSQTGEKSFKAAAEKFHAKALARSRAQSTTTIPPPDNFKDVRDNITHQTNEHKNVTTSSVRKLTLEFTAHCSDGVKDMQTPKPGGYLPACNNSATKSSFVPHSNNESKVVLNGAFSEANEQSAKDHQSSAPTFKAAFIPPPPPLLIKPTVQYKNGL</sequence>
<feature type="repeat" description="ANK" evidence="1">
    <location>
        <begin position="274"/>
        <end position="306"/>
    </location>
</feature>
<name>A0A5J4P261_9TREM</name>
<feature type="compositionally biased region" description="Polar residues" evidence="2">
    <location>
        <begin position="837"/>
        <end position="846"/>
    </location>
</feature>
<reference evidence="4 5" key="1">
    <citation type="journal article" date="2019" name="Gigascience">
        <title>Whole-genome sequence of the oriental lung fluke Paragonimus westermani.</title>
        <authorList>
            <person name="Oey H."/>
            <person name="Zakrzewski M."/>
            <person name="Narain K."/>
            <person name="Devi K.R."/>
            <person name="Agatsuma T."/>
            <person name="Nawaratna S."/>
            <person name="Gobert G.N."/>
            <person name="Jones M.K."/>
            <person name="Ragan M.A."/>
            <person name="McManus D.P."/>
            <person name="Krause L."/>
        </authorList>
    </citation>
    <scope>NUCLEOTIDE SEQUENCE [LARGE SCALE GENOMIC DNA]</scope>
    <source>
        <strain evidence="4 5">IND2009</strain>
    </source>
</reference>
<dbReference type="PROSITE" id="PS50088">
    <property type="entry name" value="ANK_REPEAT"/>
    <property type="match status" value="4"/>
</dbReference>
<dbReference type="Proteomes" id="UP000324629">
    <property type="component" value="Unassembled WGS sequence"/>
</dbReference>
<evidence type="ECO:0000256" key="2">
    <source>
        <dbReference type="SAM" id="MobiDB-lite"/>
    </source>
</evidence>
<dbReference type="PROSITE" id="PS50106">
    <property type="entry name" value="PDZ"/>
    <property type="match status" value="1"/>
</dbReference>
<dbReference type="InterPro" id="IPR036034">
    <property type="entry name" value="PDZ_sf"/>
</dbReference>
<feature type="compositionally biased region" description="Pro residues" evidence="2">
    <location>
        <begin position="801"/>
        <end position="813"/>
    </location>
</feature>
<feature type="repeat" description="ANK" evidence="1">
    <location>
        <begin position="162"/>
        <end position="195"/>
    </location>
</feature>
<dbReference type="InterPro" id="IPR001478">
    <property type="entry name" value="PDZ"/>
</dbReference>
<dbReference type="Gene3D" id="2.30.42.10">
    <property type="match status" value="1"/>
</dbReference>
<dbReference type="InterPro" id="IPR051569">
    <property type="entry name" value="SHANK"/>
</dbReference>
<feature type="compositionally biased region" description="Polar residues" evidence="2">
    <location>
        <begin position="874"/>
        <end position="885"/>
    </location>
</feature>
<dbReference type="PANTHER" id="PTHR24135">
    <property type="entry name" value="SH3 AND MULTIPLE ANKYRIN REPEAT DOMAINS PROTEIN"/>
    <property type="match status" value="1"/>
</dbReference>
<evidence type="ECO:0000259" key="3">
    <source>
        <dbReference type="PROSITE" id="PS50106"/>
    </source>
</evidence>
<keyword evidence="1" id="KW-0040">ANK repeat</keyword>
<feature type="compositionally biased region" description="Pro residues" evidence="2">
    <location>
        <begin position="887"/>
        <end position="897"/>
    </location>
</feature>
<dbReference type="GO" id="GO:0035255">
    <property type="term" value="F:ionotropic glutamate receptor binding"/>
    <property type="evidence" value="ECO:0007669"/>
    <property type="project" value="TreeGrafter"/>
</dbReference>
<dbReference type="GO" id="GO:0043197">
    <property type="term" value="C:dendritic spine"/>
    <property type="evidence" value="ECO:0007669"/>
    <property type="project" value="TreeGrafter"/>
</dbReference>
<dbReference type="SUPFAM" id="SSF50156">
    <property type="entry name" value="PDZ domain-like"/>
    <property type="match status" value="1"/>
</dbReference>
<dbReference type="PANTHER" id="PTHR24135:SF28">
    <property type="entry name" value="LD13733P"/>
    <property type="match status" value="1"/>
</dbReference>
<dbReference type="Pfam" id="PF12796">
    <property type="entry name" value="Ank_2"/>
    <property type="match status" value="2"/>
</dbReference>
<evidence type="ECO:0000313" key="5">
    <source>
        <dbReference type="Proteomes" id="UP000324629"/>
    </source>
</evidence>
<feature type="repeat" description="ANK" evidence="1">
    <location>
        <begin position="196"/>
        <end position="239"/>
    </location>
</feature>
<evidence type="ECO:0000313" key="4">
    <source>
        <dbReference type="EMBL" id="KAA3682026.1"/>
    </source>
</evidence>
<feature type="compositionally biased region" description="Low complexity" evidence="2">
    <location>
        <begin position="404"/>
        <end position="416"/>
    </location>
</feature>
<feature type="compositionally biased region" description="Polar residues" evidence="2">
    <location>
        <begin position="933"/>
        <end position="946"/>
    </location>
</feature>
<gene>
    <name evidence="4" type="ORF">DEA37_0013548</name>
</gene>
<dbReference type="SMART" id="SM00228">
    <property type="entry name" value="PDZ"/>
    <property type="match status" value="1"/>
</dbReference>
<keyword evidence="5" id="KW-1185">Reference proteome</keyword>
<organism evidence="4 5">
    <name type="scientific">Paragonimus westermani</name>
    <dbReference type="NCBI Taxonomy" id="34504"/>
    <lineage>
        <taxon>Eukaryota</taxon>
        <taxon>Metazoa</taxon>
        <taxon>Spiralia</taxon>
        <taxon>Lophotrochozoa</taxon>
        <taxon>Platyhelminthes</taxon>
        <taxon>Trematoda</taxon>
        <taxon>Digenea</taxon>
        <taxon>Plagiorchiida</taxon>
        <taxon>Troglotremata</taxon>
        <taxon>Troglotrematidae</taxon>
        <taxon>Paragonimus</taxon>
    </lineage>
</organism>
<feature type="domain" description="PDZ" evidence="3">
    <location>
        <begin position="607"/>
        <end position="698"/>
    </location>
</feature>
<comment type="caution">
    <text evidence="4">The sequence shown here is derived from an EMBL/GenBank/DDBJ whole genome shotgun (WGS) entry which is preliminary data.</text>
</comment>
<dbReference type="AlphaFoldDB" id="A0A5J4P261"/>
<dbReference type="GO" id="GO:0014069">
    <property type="term" value="C:postsynaptic density"/>
    <property type="evidence" value="ECO:0007669"/>
    <property type="project" value="TreeGrafter"/>
</dbReference>